<sequence>MKALIIAGSLLVLSGCSVFESWVYRIDIPQGNYLEQRDINQLRVGMTKEQVVYVIGTPVAENAFDQDVWFYVFNMNSGVSKSEDYQRNVKLTFVDGKLASYEGDFDRPENFDTPLEQ</sequence>
<keyword evidence="3 4" id="KW-0998">Cell outer membrane</keyword>
<evidence type="ECO:0000313" key="6">
    <source>
        <dbReference type="EMBL" id="CUA83506.1"/>
    </source>
</evidence>
<proteinExistence type="inferred from homology"/>
<dbReference type="Proteomes" id="UP000182598">
    <property type="component" value="Unassembled WGS sequence"/>
</dbReference>
<comment type="subcellular location">
    <subcellularLocation>
        <location evidence="4">Cell outer membrane</location>
        <topology evidence="4">Lipid-anchor</topology>
    </subcellularLocation>
</comment>
<comment type="function">
    <text evidence="4">Part of the outer membrane protein assembly complex, which is involved in assembly and insertion of beta-barrel proteins into the outer membrane.</text>
</comment>
<dbReference type="HAMAP" id="MF_00925">
    <property type="entry name" value="OM_assembly_BamE"/>
    <property type="match status" value="1"/>
</dbReference>
<organism evidence="6 7">
    <name type="scientific">Pseudidiomarina woesei</name>
    <dbReference type="NCBI Taxonomy" id="1381080"/>
    <lineage>
        <taxon>Bacteria</taxon>
        <taxon>Pseudomonadati</taxon>
        <taxon>Pseudomonadota</taxon>
        <taxon>Gammaproteobacteria</taxon>
        <taxon>Alteromonadales</taxon>
        <taxon>Idiomarinaceae</taxon>
        <taxon>Pseudidiomarina</taxon>
    </lineage>
</organism>
<dbReference type="GO" id="GO:0051205">
    <property type="term" value="P:protein insertion into membrane"/>
    <property type="evidence" value="ECO:0007669"/>
    <property type="project" value="UniProtKB-UniRule"/>
</dbReference>
<keyword evidence="7" id="KW-1185">Reference proteome</keyword>
<feature type="domain" description="Outer membrane protein assembly factor BamE" evidence="5">
    <location>
        <begin position="31"/>
        <end position="101"/>
    </location>
</feature>
<dbReference type="PROSITE" id="PS51257">
    <property type="entry name" value="PROKAR_LIPOPROTEIN"/>
    <property type="match status" value="1"/>
</dbReference>
<evidence type="ECO:0000313" key="7">
    <source>
        <dbReference type="Proteomes" id="UP000182598"/>
    </source>
</evidence>
<dbReference type="InterPro" id="IPR037873">
    <property type="entry name" value="BamE-like"/>
</dbReference>
<reference evidence="7" key="1">
    <citation type="submission" date="2015-08" db="EMBL/GenBank/DDBJ databases">
        <authorList>
            <person name="Varghese N."/>
        </authorList>
    </citation>
    <scope>NUCLEOTIDE SEQUENCE [LARGE SCALE GENOMIC DNA]</scope>
    <source>
        <strain evidence="7">DSM 27808</strain>
    </source>
</reference>
<dbReference type="PANTHER" id="PTHR37482:SF1">
    <property type="entry name" value="OUTER MEMBRANE PROTEIN ASSEMBLY FACTOR BAME"/>
    <property type="match status" value="1"/>
</dbReference>
<dbReference type="GO" id="GO:1990063">
    <property type="term" value="C:Bam protein complex"/>
    <property type="evidence" value="ECO:0007669"/>
    <property type="project" value="TreeGrafter"/>
</dbReference>
<dbReference type="RefSeq" id="WP_055438303.1">
    <property type="nucleotide sequence ID" value="NZ_CYHB01000001.1"/>
</dbReference>
<dbReference type="GO" id="GO:0043165">
    <property type="term" value="P:Gram-negative-bacterium-type cell outer membrane assembly"/>
    <property type="evidence" value="ECO:0007669"/>
    <property type="project" value="UniProtKB-UniRule"/>
</dbReference>
<dbReference type="Gene3D" id="3.30.1450.10">
    <property type="match status" value="1"/>
</dbReference>
<keyword evidence="4" id="KW-0564">Palmitate</keyword>
<name>A0A0K6GXQ3_9GAMM</name>
<dbReference type="PANTHER" id="PTHR37482">
    <property type="entry name" value="OUTER MEMBRANE PROTEIN ASSEMBLY FACTOR BAME"/>
    <property type="match status" value="1"/>
</dbReference>
<evidence type="ECO:0000256" key="1">
    <source>
        <dbReference type="ARBA" id="ARBA00022729"/>
    </source>
</evidence>
<dbReference type="AlphaFoldDB" id="A0A0K6GXQ3"/>
<comment type="subunit">
    <text evidence="4">Part of the Bam complex.</text>
</comment>
<evidence type="ECO:0000256" key="3">
    <source>
        <dbReference type="ARBA" id="ARBA00023237"/>
    </source>
</evidence>
<dbReference type="Pfam" id="PF04355">
    <property type="entry name" value="BamE"/>
    <property type="match status" value="1"/>
</dbReference>
<dbReference type="InterPro" id="IPR026592">
    <property type="entry name" value="BamE"/>
</dbReference>
<keyword evidence="1 4" id="KW-0732">Signal</keyword>
<keyword evidence="4" id="KW-0449">Lipoprotein</keyword>
<comment type="similarity">
    <text evidence="4">Belongs to the BamE family.</text>
</comment>
<gene>
    <name evidence="4" type="primary">bamE</name>
    <name evidence="6" type="ORF">Ga0061064_0639</name>
</gene>
<evidence type="ECO:0000256" key="2">
    <source>
        <dbReference type="ARBA" id="ARBA00023136"/>
    </source>
</evidence>
<keyword evidence="2 4" id="KW-0472">Membrane</keyword>
<dbReference type="OrthoDB" id="9808250at2"/>
<evidence type="ECO:0000259" key="5">
    <source>
        <dbReference type="Pfam" id="PF04355"/>
    </source>
</evidence>
<dbReference type="GO" id="GO:0030674">
    <property type="term" value="F:protein-macromolecule adaptor activity"/>
    <property type="evidence" value="ECO:0007669"/>
    <property type="project" value="TreeGrafter"/>
</dbReference>
<accession>A0A0K6GXQ3</accession>
<dbReference type="InterPro" id="IPR007450">
    <property type="entry name" value="BamE_dom"/>
</dbReference>
<evidence type="ECO:0000256" key="4">
    <source>
        <dbReference type="HAMAP-Rule" id="MF_00925"/>
    </source>
</evidence>
<protein>
    <recommendedName>
        <fullName evidence="4">Outer membrane protein assembly factor BamE</fullName>
    </recommendedName>
</protein>
<dbReference type="EMBL" id="CYHB01000001">
    <property type="protein sequence ID" value="CUA83506.1"/>
    <property type="molecule type" value="Genomic_DNA"/>
</dbReference>